<dbReference type="GO" id="GO:0016757">
    <property type="term" value="F:glycosyltransferase activity"/>
    <property type="evidence" value="ECO:0007669"/>
    <property type="project" value="UniProtKB-KW"/>
</dbReference>
<evidence type="ECO:0000259" key="2">
    <source>
        <dbReference type="Pfam" id="PF00535"/>
    </source>
</evidence>
<dbReference type="SUPFAM" id="SSF53756">
    <property type="entry name" value="UDP-Glycosyltransferase/glycogen phosphorylase"/>
    <property type="match status" value="1"/>
</dbReference>
<proteinExistence type="predicted"/>
<keyword evidence="3" id="KW-0808">Transferase</keyword>
<feature type="domain" description="Glycosyltransferase 2-like" evidence="2">
    <location>
        <begin position="458"/>
        <end position="582"/>
    </location>
</feature>
<dbReference type="CDD" id="cd03801">
    <property type="entry name" value="GT4_PimA-like"/>
    <property type="match status" value="1"/>
</dbReference>
<dbReference type="SUPFAM" id="SSF53335">
    <property type="entry name" value="S-adenosyl-L-methionine-dependent methyltransferases"/>
    <property type="match status" value="1"/>
</dbReference>
<evidence type="ECO:0000313" key="4">
    <source>
        <dbReference type="Proteomes" id="UP001239680"/>
    </source>
</evidence>
<gene>
    <name evidence="3" type="ORF">Q9295_12865</name>
</gene>
<keyword evidence="3" id="KW-0328">Glycosyltransferase</keyword>
<evidence type="ECO:0000313" key="3">
    <source>
        <dbReference type="EMBL" id="MDQ2067261.1"/>
    </source>
</evidence>
<dbReference type="EC" id="2.4.-.-" evidence="3"/>
<dbReference type="InterPro" id="IPR029044">
    <property type="entry name" value="Nucleotide-diphossugar_trans"/>
</dbReference>
<protein>
    <submittedName>
        <fullName evidence="3">Glycosyltransferase</fullName>
        <ecNumber evidence="3">2.4.-.-</ecNumber>
    </submittedName>
</protein>
<keyword evidence="4" id="KW-1185">Reference proteome</keyword>
<sequence length="1264" mass="136095">MSKGTGPTSASSPASNLHERVLAAAFAANTAYLTDVVSWHAHVPFAHALIDLLTPALVVELGVHQGDSLLSIAAALQHFGQAGKVTGIDTWEGDDHAGSYDGNAVFQGVQARAAALAPRVTLLRATFDKALPTFADGSVDLLHIDGLHTYDAVRHDFESWRPKLSPRSVVMLHDTAVRSDDFGVYRLWEEIAHLGPSYNFSFGNGLGVLALGAKVPADVLHLLDLLAHDQRLTDTLTAIGEALEGRSMRRALLARTKGLETELDAMRKVASDEISRLNSEHTALTQRAAQRFTGLEAERDAALQAQQRLQDELDALTARNRVDAAEFAQEHARLEALIEADRCAARIEIDRLNRAYAVLQRDSQAALQAARLKSRALRAVKSVGRPLFHALPLSRQTKQRLRLSLIAKHGAALELVPSKAPQLASQTQVALRPLAEDLLALARAATGVPENLPARSASLIIPVFNQIDYTLRCIEAIQRNTTEIEYEIIVVDDGSTDATQSLLSGRADITYLRNAENLGFIGSCNAGLARARNTYVCYLNNDTEVAPLWLSALIDSFELHPGIGMAGAQLIYPDGRLQEAGGIIWDDFSGWNWGRLQDPEAAPFTYARQADYCSGAAILLPRALAQALGGFDPSFAPAYGEDSDLAFRLRAIGLATLYQPLSRVVHYEGITSGTDTSTGVKAYQLINAEKLKARWAHVLPHQGANGVDAVSAVDRGRIGRILVLDQITPEPDKDAGSITALELMLALRDLGYKVSFIPCSNFTYIPRYTELLGGLGIESLLYPAAKSVEDHLRQAGDSYDAVVIFRVNTATDHLAAIQRHAPRAKVIFHNSDLHFLREERALGVANPNVAERNLSPAATKKRELSVIARANVTIVHSQFEAALLAEYVPQVPVVVFPWVYEPRGPGADFAARQDVVFLGGYRHYPNVDAVLHYAQNIAPLIAAELPQLRFRAIGSHAPPEMQALASDQLVIEGFVADLAPALSQARVMLVPLRYGAGLKGKIITAMAHGLPVVTTSIGAEGMGLQHGENVLIADSPDEIAKALVSLYTDQALWTRLSQAGLAFVAATTSRAQGARITRRILQHAGLPALPLATPPKPQLQHLMPAGTPPALHAPPALAHAARSALGLPPQAELCLWLPPDIAATSLWQSTEPGLTVAPIGTTTTAATVLLVDTFDDPALATALALLPPSPQLSAILFLPPKLTPLATGYDVTHALSQKPLAEGSARTPVHLRHAEAIAAMQRPFVWLADRSLTGFPGLTLLRFA</sequence>
<feature type="coiled-coil region" evidence="1">
    <location>
        <begin position="292"/>
        <end position="319"/>
    </location>
</feature>
<evidence type="ECO:0000256" key="1">
    <source>
        <dbReference type="SAM" id="Coils"/>
    </source>
</evidence>
<dbReference type="PANTHER" id="PTHR43179:SF7">
    <property type="entry name" value="RHAMNOSYLTRANSFERASE WBBL"/>
    <property type="match status" value="1"/>
</dbReference>
<dbReference type="Gene3D" id="3.40.50.150">
    <property type="entry name" value="Vaccinia Virus protein VP39"/>
    <property type="match status" value="1"/>
</dbReference>
<dbReference type="InterPro" id="IPR029063">
    <property type="entry name" value="SAM-dependent_MTases_sf"/>
</dbReference>
<dbReference type="Gene3D" id="3.40.50.2000">
    <property type="entry name" value="Glycogen Phosphorylase B"/>
    <property type="match status" value="1"/>
</dbReference>
<dbReference type="CDD" id="cd04186">
    <property type="entry name" value="GT_2_like_c"/>
    <property type="match status" value="1"/>
</dbReference>
<comment type="caution">
    <text evidence="3">The sequence shown here is derived from an EMBL/GenBank/DDBJ whole genome shotgun (WGS) entry which is preliminary data.</text>
</comment>
<name>A0ABU0VZS2_9RHOB</name>
<dbReference type="Proteomes" id="UP001239680">
    <property type="component" value="Unassembled WGS sequence"/>
</dbReference>
<dbReference type="RefSeq" id="WP_306680965.1">
    <property type="nucleotide sequence ID" value="NZ_JAVDBT010000012.1"/>
</dbReference>
<dbReference type="Pfam" id="PF13578">
    <property type="entry name" value="Methyltransf_24"/>
    <property type="match status" value="1"/>
</dbReference>
<dbReference type="PANTHER" id="PTHR43179">
    <property type="entry name" value="RHAMNOSYLTRANSFERASE WBBL"/>
    <property type="match status" value="1"/>
</dbReference>
<dbReference type="EMBL" id="JAVDBT010000012">
    <property type="protein sequence ID" value="MDQ2067261.1"/>
    <property type="molecule type" value="Genomic_DNA"/>
</dbReference>
<accession>A0ABU0VZS2</accession>
<reference evidence="3 4" key="1">
    <citation type="submission" date="2023-08" db="EMBL/GenBank/DDBJ databases">
        <title>Characterization of two Paracoccaceae strains isolated from Phycosphere and proposal of Xinfangfangia lacusdiani sp. nov.</title>
        <authorList>
            <person name="Deng Y."/>
            <person name="Zhang Y.Q."/>
        </authorList>
    </citation>
    <scope>NUCLEOTIDE SEQUENCE [LARGE SCALE GENOMIC DNA]</scope>
    <source>
        <strain evidence="3 4">CPCC 101601</strain>
    </source>
</reference>
<dbReference type="SUPFAM" id="SSF53448">
    <property type="entry name" value="Nucleotide-diphospho-sugar transferases"/>
    <property type="match status" value="1"/>
</dbReference>
<dbReference type="Pfam" id="PF13692">
    <property type="entry name" value="Glyco_trans_1_4"/>
    <property type="match status" value="1"/>
</dbReference>
<dbReference type="Gene3D" id="3.90.550.10">
    <property type="entry name" value="Spore Coat Polysaccharide Biosynthesis Protein SpsA, Chain A"/>
    <property type="match status" value="1"/>
</dbReference>
<keyword evidence="1" id="KW-0175">Coiled coil</keyword>
<organism evidence="3 4">
    <name type="scientific">Pseudogemmobacter lacusdianii</name>
    <dbReference type="NCBI Taxonomy" id="3069608"/>
    <lineage>
        <taxon>Bacteria</taxon>
        <taxon>Pseudomonadati</taxon>
        <taxon>Pseudomonadota</taxon>
        <taxon>Alphaproteobacteria</taxon>
        <taxon>Rhodobacterales</taxon>
        <taxon>Paracoccaceae</taxon>
        <taxon>Pseudogemmobacter</taxon>
    </lineage>
</organism>
<dbReference type="Pfam" id="PF00535">
    <property type="entry name" value="Glycos_transf_2"/>
    <property type="match status" value="1"/>
</dbReference>
<dbReference type="InterPro" id="IPR001173">
    <property type="entry name" value="Glyco_trans_2-like"/>
</dbReference>